<dbReference type="Proteomes" id="UP000027395">
    <property type="component" value="Chromosome"/>
</dbReference>
<feature type="domain" description="Diacylglycerol glucosyltransferase N-terminal" evidence="6">
    <location>
        <begin position="15"/>
        <end position="184"/>
    </location>
</feature>
<dbReference type="RefSeq" id="WP_042156370.1">
    <property type="nucleotide sequence ID" value="NZ_CM002803.1"/>
</dbReference>
<dbReference type="Pfam" id="PF06925">
    <property type="entry name" value="MGDG_synth"/>
    <property type="match status" value="1"/>
</dbReference>
<dbReference type="GO" id="GO:0016020">
    <property type="term" value="C:membrane"/>
    <property type="evidence" value="ECO:0007669"/>
    <property type="project" value="UniProtKB-SubCell"/>
</dbReference>
<accession>A0A073CMC9</accession>
<gene>
    <name evidence="7" type="primary">ugtP</name>
    <name evidence="7" type="ORF">A19Y_4161</name>
</gene>
<dbReference type="InterPro" id="IPR009695">
    <property type="entry name" value="Diacylglyc_glucosyltr_N"/>
</dbReference>
<dbReference type="eggNOG" id="COG0707">
    <property type="taxonomic scope" value="Bacteria"/>
</dbReference>
<protein>
    <submittedName>
        <fullName evidence="7">UgtP</fullName>
        <ecNumber evidence="7">2.4.1.157</ecNumber>
    </submittedName>
</protein>
<dbReference type="GO" id="GO:0016758">
    <property type="term" value="F:hexosyltransferase activity"/>
    <property type="evidence" value="ECO:0007669"/>
    <property type="project" value="InterPro"/>
</dbReference>
<dbReference type="AlphaFoldDB" id="A0A073CMC9"/>
<comment type="subcellular location">
    <subcellularLocation>
        <location evidence="1">Membrane</location>
    </subcellularLocation>
</comment>
<keyword evidence="8" id="KW-1185">Reference proteome</keyword>
<reference evidence="7 8" key="1">
    <citation type="journal article" date="2014" name="Appl. Environ. Microbiol.">
        <title>Elucidation of insertion elements encoded on plasmids and in vitro construction of shuttle vectors from the toxic cyanobacterium Planktothrix.</title>
        <authorList>
            <person name="Christiansen G."/>
            <person name="Goesmann A."/>
            <person name="Kurmayer R."/>
        </authorList>
    </citation>
    <scope>NUCLEOTIDE SEQUENCE [LARGE SCALE GENOMIC DNA]</scope>
    <source>
        <strain evidence="7 8">NIVA-CYA 126/8</strain>
    </source>
</reference>
<feature type="domain" description="Glycosyl transferase family 28 C-terminal" evidence="5">
    <location>
        <begin position="210"/>
        <end position="354"/>
    </location>
</feature>
<evidence type="ECO:0000259" key="5">
    <source>
        <dbReference type="Pfam" id="PF04101"/>
    </source>
</evidence>
<evidence type="ECO:0000256" key="1">
    <source>
        <dbReference type="ARBA" id="ARBA00004370"/>
    </source>
</evidence>
<proteinExistence type="inferred from homology"/>
<evidence type="ECO:0000313" key="8">
    <source>
        <dbReference type="Proteomes" id="UP000027395"/>
    </source>
</evidence>
<dbReference type="HOGENOM" id="CLU_028367_0_1_3"/>
<dbReference type="GO" id="GO:0009247">
    <property type="term" value="P:glycolipid biosynthetic process"/>
    <property type="evidence" value="ECO:0007669"/>
    <property type="project" value="InterPro"/>
</dbReference>
<dbReference type="PATRIC" id="fig|388467.6.peg.4100"/>
<sequence>MTHILILSSSLGAGHNSAAQALNQAFSQFPDVTVTVEDALEYASSIYRNAVTSIYKQLSEKAPQIYRAYYEGTDVEDLERSLELNIVTAKLERVFFRKLRHLIEEINPDAIVCVQQIPSRLLQLLEEEERISKPHYVVITDVIAHSSWINKEVDGYYLPNDLTTDFLIKRGVDPAILHVTGIPIKLEVLEAKSQVEIRERYQLKTDKPVVTIFGGGLHYKRVRLMVSQLMNTSEVGTIIVAAGRNEQLLDSLTELNSTPETELLKLGLVDYVDDLLVASDLVITKAGGLIVSEVLARGKPMIIVDPFPGQEEWNADLIVAAGAGVQLRLPEMVAHCVKFLLNHSERLSQMQASALELGEPRAALNIAENILSQITIGNRQ</sequence>
<dbReference type="InterPro" id="IPR007235">
    <property type="entry name" value="Glyco_trans_28_C"/>
</dbReference>
<keyword evidence="4 7" id="KW-0808">Transferase</keyword>
<evidence type="ECO:0000256" key="4">
    <source>
        <dbReference type="ARBA" id="ARBA00022679"/>
    </source>
</evidence>
<dbReference type="PANTHER" id="PTHR43025">
    <property type="entry name" value="MONOGALACTOSYLDIACYLGLYCEROL SYNTHASE"/>
    <property type="match status" value="1"/>
</dbReference>
<evidence type="ECO:0000259" key="6">
    <source>
        <dbReference type="Pfam" id="PF06925"/>
    </source>
</evidence>
<evidence type="ECO:0000256" key="3">
    <source>
        <dbReference type="ARBA" id="ARBA00022676"/>
    </source>
</evidence>
<evidence type="ECO:0000256" key="2">
    <source>
        <dbReference type="ARBA" id="ARBA00006962"/>
    </source>
</evidence>
<comment type="similarity">
    <text evidence="2">Belongs to the glycosyltransferase 28 family.</text>
</comment>
<evidence type="ECO:0000313" key="7">
    <source>
        <dbReference type="EMBL" id="KEI68858.1"/>
    </source>
</evidence>
<keyword evidence="3 7" id="KW-0328">Glycosyltransferase</keyword>
<dbReference type="Gene3D" id="3.40.50.2000">
    <property type="entry name" value="Glycogen Phosphorylase B"/>
    <property type="match status" value="1"/>
</dbReference>
<dbReference type="SUPFAM" id="SSF53756">
    <property type="entry name" value="UDP-Glycosyltransferase/glycogen phosphorylase"/>
    <property type="match status" value="1"/>
</dbReference>
<dbReference type="EC" id="2.4.1.157" evidence="7"/>
<dbReference type="EMBL" id="CM002803">
    <property type="protein sequence ID" value="KEI68858.1"/>
    <property type="molecule type" value="Genomic_DNA"/>
</dbReference>
<dbReference type="InterPro" id="IPR050519">
    <property type="entry name" value="Glycosyltransf_28_UgtP"/>
</dbReference>
<name>A0A073CMC9_PLAA1</name>
<dbReference type="PANTHER" id="PTHR43025:SF3">
    <property type="entry name" value="MONOGALACTOSYLDIACYLGLYCEROL SYNTHASE 1, CHLOROPLASTIC"/>
    <property type="match status" value="1"/>
</dbReference>
<dbReference type="STRING" id="388467.A19Y_4161"/>
<organism evidence="7 8">
    <name type="scientific">Planktothrix agardhii (strain NIVA-CYA 126/8)</name>
    <dbReference type="NCBI Taxonomy" id="388467"/>
    <lineage>
        <taxon>Bacteria</taxon>
        <taxon>Bacillati</taxon>
        <taxon>Cyanobacteriota</taxon>
        <taxon>Cyanophyceae</taxon>
        <taxon>Oscillatoriophycideae</taxon>
        <taxon>Oscillatoriales</taxon>
        <taxon>Microcoleaceae</taxon>
        <taxon>Planktothrix</taxon>
    </lineage>
</organism>
<dbReference type="Pfam" id="PF04101">
    <property type="entry name" value="Glyco_tran_28_C"/>
    <property type="match status" value="1"/>
</dbReference>